<dbReference type="SUPFAM" id="SSF53623">
    <property type="entry name" value="MurD-like peptide ligases, catalytic domain"/>
    <property type="match status" value="1"/>
</dbReference>
<evidence type="ECO:0000259" key="20">
    <source>
        <dbReference type="Pfam" id="PF08245"/>
    </source>
</evidence>
<proteinExistence type="inferred from homology"/>
<dbReference type="GO" id="GO:0046872">
    <property type="term" value="F:metal ion binding"/>
    <property type="evidence" value="ECO:0007669"/>
    <property type="project" value="UniProtKB-KW"/>
</dbReference>
<keyword evidence="10 18" id="KW-0547">Nucleotide-binding</keyword>
<feature type="binding site" evidence="18">
    <location>
        <position position="319"/>
    </location>
    <ligand>
        <name>ATP</name>
        <dbReference type="ChEBI" id="CHEBI:30616"/>
    </ligand>
</feature>
<keyword evidence="8 17" id="KW-0436">Ligase</keyword>
<evidence type="ECO:0000256" key="15">
    <source>
        <dbReference type="ARBA" id="ARBA00023136"/>
    </source>
</evidence>
<dbReference type="UniPathway" id="UPA00850"/>
<dbReference type="RefSeq" id="XP_033684647.1">
    <property type="nucleotide sequence ID" value="XM_033828763.1"/>
</dbReference>
<evidence type="ECO:0000256" key="3">
    <source>
        <dbReference type="ARBA" id="ARBA00004496"/>
    </source>
</evidence>
<dbReference type="GO" id="GO:0006730">
    <property type="term" value="P:one-carbon metabolic process"/>
    <property type="evidence" value="ECO:0007669"/>
    <property type="project" value="UniProtKB-KW"/>
</dbReference>
<evidence type="ECO:0000256" key="17">
    <source>
        <dbReference type="PIRNR" id="PIRNR038895"/>
    </source>
</evidence>
<evidence type="ECO:0000256" key="1">
    <source>
        <dbReference type="ARBA" id="ARBA00004273"/>
    </source>
</evidence>
<dbReference type="InterPro" id="IPR036615">
    <property type="entry name" value="Mur_ligase_C_dom_sf"/>
</dbReference>
<accession>A0A6A6IJB6</accession>
<dbReference type="InterPro" id="IPR013221">
    <property type="entry name" value="Mur_ligase_cen"/>
</dbReference>
<dbReference type="Gene3D" id="3.40.1190.10">
    <property type="entry name" value="Mur-like, catalytic domain"/>
    <property type="match status" value="1"/>
</dbReference>
<keyword evidence="11" id="KW-0999">Mitochondrion inner membrane</keyword>
<comment type="pathway">
    <text evidence="4 17">Cofactor biosynthesis; tetrahydrofolylpolyglutamate biosynthesis.</text>
</comment>
<reference evidence="21" key="1">
    <citation type="journal article" date="2020" name="Stud. Mycol.">
        <title>101 Dothideomycetes genomes: a test case for predicting lifestyles and emergence of pathogens.</title>
        <authorList>
            <person name="Haridas S."/>
            <person name="Albert R."/>
            <person name="Binder M."/>
            <person name="Bloem J."/>
            <person name="Labutti K."/>
            <person name="Salamov A."/>
            <person name="Andreopoulos B."/>
            <person name="Baker S."/>
            <person name="Barry K."/>
            <person name="Bills G."/>
            <person name="Bluhm B."/>
            <person name="Cannon C."/>
            <person name="Castanera R."/>
            <person name="Culley D."/>
            <person name="Daum C."/>
            <person name="Ezra D."/>
            <person name="Gonzalez J."/>
            <person name="Henrissat B."/>
            <person name="Kuo A."/>
            <person name="Liang C."/>
            <person name="Lipzen A."/>
            <person name="Lutzoni F."/>
            <person name="Magnuson J."/>
            <person name="Mondo S."/>
            <person name="Nolan M."/>
            <person name="Ohm R."/>
            <person name="Pangilinan J."/>
            <person name="Park H.-J."/>
            <person name="Ramirez L."/>
            <person name="Alfaro M."/>
            <person name="Sun H."/>
            <person name="Tritt A."/>
            <person name="Yoshinaga Y."/>
            <person name="Zwiers L.-H."/>
            <person name="Turgeon B."/>
            <person name="Goodwin S."/>
            <person name="Spatafora J."/>
            <person name="Crous P."/>
            <person name="Grigoriev I."/>
        </authorList>
    </citation>
    <scope>NUCLEOTIDE SEQUENCE</scope>
    <source>
        <strain evidence="21">CBS 122368</strain>
    </source>
</reference>
<comment type="cofactor">
    <cofactor evidence="17">
        <name>a monovalent cation</name>
        <dbReference type="ChEBI" id="CHEBI:60242"/>
    </cofactor>
    <text evidence="17">A monovalent cation.</text>
</comment>
<sequence length="483" mass="53974">MQQWLRRIGYEPCDLDRLNIVHVAGTKGKGTTCAFVNSILIHCSKTLGRPQKIGLYTSPHLVSVRERIRINSEPIAEDEFAKYFFEVWEALERTAAEQGLDPAVKPAYFRFLTLMSFHVFMQEGVDAAVYEVGVGGENDSTNIIVHPAVTGITTLGIDHVGALGDSIEQIAWHKAGIFKVGSPAFSVRQVEEAGLVLSQRAEEKEVHLQWVDVNESLQHVCLKPAEDFQYRNASLAIVLATEVLKKFRVGVRETSATSSLVLHGDSQDANADNTQAKAGALVPDNLRLLPKEFVQGLEGAVWRARCETKVFGSQQYHLDGAHTEDSLEVACAWFHKAVSESHRPRILVFNQQSHRDASSLMRTIYHTLRRRGVRFQHVIFCTNVTYKGSKWKLDFVNNNVDPEALRTLSLQKQLRDEWLMLDSDVDVLALATIEDAQERVQMISDAKGEVDVLVTGSFHLVGGFISLLEGQDYGLKSTTRFMA</sequence>
<keyword evidence="7 17" id="KW-0554">One-carbon metabolism</keyword>
<evidence type="ECO:0000256" key="13">
    <source>
        <dbReference type="ARBA" id="ARBA00022842"/>
    </source>
</evidence>
<dbReference type="GO" id="GO:0004326">
    <property type="term" value="F:tetrahydrofolylpolyglutamate synthase activity"/>
    <property type="evidence" value="ECO:0007669"/>
    <property type="project" value="UniProtKB-EC"/>
</dbReference>
<feature type="binding site" evidence="19">
    <location>
        <position position="159"/>
    </location>
    <ligand>
        <name>Mg(2+)</name>
        <dbReference type="ChEBI" id="CHEBI:18420"/>
        <label>1</label>
    </ligand>
</feature>
<name>A0A6A6IJB6_9PLEO</name>
<comment type="function">
    <text evidence="17">Catalyzes conversion of folates to polyglutamate derivatives allowing concentration of folate compounds in the cell and the intracellular retention of these cofactors, which are important substrates for most of the folate-dependent enzymes that are involved in one-carbon transfer reactions involved in purine, pyrimidine and amino acid synthesis.</text>
</comment>
<dbReference type="GO" id="GO:0005829">
    <property type="term" value="C:cytosol"/>
    <property type="evidence" value="ECO:0007669"/>
    <property type="project" value="TreeGrafter"/>
</dbReference>
<evidence type="ECO:0000256" key="11">
    <source>
        <dbReference type="ARBA" id="ARBA00022792"/>
    </source>
</evidence>
<keyword evidence="6" id="KW-0963">Cytoplasm</keyword>
<keyword evidence="15" id="KW-0472">Membrane</keyword>
<comment type="similarity">
    <text evidence="5 17">Belongs to the folylpolyglutamate synthase family.</text>
</comment>
<gene>
    <name evidence="21" type="ORF">BU26DRAFT_518227</name>
</gene>
<keyword evidence="22" id="KW-1185">Reference proteome</keyword>
<dbReference type="Proteomes" id="UP000800094">
    <property type="component" value="Unassembled WGS sequence"/>
</dbReference>
<evidence type="ECO:0000256" key="7">
    <source>
        <dbReference type="ARBA" id="ARBA00022563"/>
    </source>
</evidence>
<evidence type="ECO:0000256" key="2">
    <source>
        <dbReference type="ARBA" id="ARBA00004305"/>
    </source>
</evidence>
<dbReference type="PROSITE" id="PS01012">
    <property type="entry name" value="FOLYLPOLYGLU_SYNT_2"/>
    <property type="match status" value="1"/>
</dbReference>
<feature type="binding site" evidence="19">
    <location>
        <position position="58"/>
    </location>
    <ligand>
        <name>Mg(2+)</name>
        <dbReference type="ChEBI" id="CHEBI:18420"/>
        <label>1</label>
    </ligand>
</feature>
<comment type="subcellular location">
    <subcellularLocation>
        <location evidence="3">Cytoplasm</location>
    </subcellularLocation>
    <subcellularLocation>
        <location evidence="1">Mitochondrion inner membrane</location>
    </subcellularLocation>
    <subcellularLocation>
        <location evidence="2">Mitochondrion matrix</location>
    </subcellularLocation>
</comment>
<feature type="domain" description="Mur ligase central" evidence="20">
    <location>
        <begin position="23"/>
        <end position="189"/>
    </location>
</feature>
<evidence type="ECO:0000256" key="5">
    <source>
        <dbReference type="ARBA" id="ARBA00008276"/>
    </source>
</evidence>
<evidence type="ECO:0000256" key="6">
    <source>
        <dbReference type="ARBA" id="ARBA00022490"/>
    </source>
</evidence>
<dbReference type="InterPro" id="IPR023600">
    <property type="entry name" value="Folylpolyglutamate_synth_euk"/>
</dbReference>
<keyword evidence="9 19" id="KW-0479">Metal-binding</keyword>
<evidence type="ECO:0000256" key="4">
    <source>
        <dbReference type="ARBA" id="ARBA00005150"/>
    </source>
</evidence>
<keyword evidence="13 19" id="KW-0460">Magnesium</keyword>
<protein>
    <recommendedName>
        <fullName evidence="17">Folylpolyglutamate synthase</fullName>
        <ecNumber evidence="17">6.3.2.17</ecNumber>
    </recommendedName>
    <alternativeName>
        <fullName evidence="17">Folylpoly-gamma-glutamate synthetase</fullName>
    </alternativeName>
    <alternativeName>
        <fullName evidence="17">Tetrahydrofolylpolyglutamate synthase</fullName>
    </alternativeName>
</protein>
<evidence type="ECO:0000256" key="18">
    <source>
        <dbReference type="PIRSR" id="PIRSR038895-1"/>
    </source>
</evidence>
<evidence type="ECO:0000256" key="9">
    <source>
        <dbReference type="ARBA" id="ARBA00022723"/>
    </source>
</evidence>
<dbReference type="EC" id="6.3.2.17" evidence="17"/>
<dbReference type="PANTHER" id="PTHR11136">
    <property type="entry name" value="FOLYLPOLYGLUTAMATE SYNTHASE-RELATED"/>
    <property type="match status" value="1"/>
</dbReference>
<feature type="binding site" evidence="18">
    <location>
        <position position="305"/>
    </location>
    <ligand>
        <name>ATP</name>
        <dbReference type="ChEBI" id="CHEBI:30616"/>
    </ligand>
</feature>
<dbReference type="InterPro" id="IPR036565">
    <property type="entry name" value="Mur-like_cat_sf"/>
</dbReference>
<evidence type="ECO:0000256" key="12">
    <source>
        <dbReference type="ARBA" id="ARBA00022840"/>
    </source>
</evidence>
<dbReference type="Pfam" id="PF08245">
    <property type="entry name" value="Mur_ligase_M"/>
    <property type="match status" value="1"/>
</dbReference>
<dbReference type="GO" id="GO:0005759">
    <property type="term" value="C:mitochondrial matrix"/>
    <property type="evidence" value="ECO:0007669"/>
    <property type="project" value="UniProtKB-SubCell"/>
</dbReference>
<dbReference type="InterPro" id="IPR018109">
    <property type="entry name" value="Folylpolyglutamate_synth_CS"/>
</dbReference>
<keyword evidence="12 18" id="KW-0067">ATP-binding</keyword>
<feature type="binding site" evidence="19">
    <location>
        <position position="131"/>
    </location>
    <ligand>
        <name>Mg(2+)</name>
        <dbReference type="ChEBI" id="CHEBI:18420"/>
        <label>1</label>
    </ligand>
</feature>
<dbReference type="Gene3D" id="3.90.190.20">
    <property type="entry name" value="Mur ligase, C-terminal domain"/>
    <property type="match status" value="1"/>
</dbReference>
<evidence type="ECO:0000256" key="10">
    <source>
        <dbReference type="ARBA" id="ARBA00022741"/>
    </source>
</evidence>
<evidence type="ECO:0000256" key="16">
    <source>
        <dbReference type="ARBA" id="ARBA00047493"/>
    </source>
</evidence>
<keyword evidence="14" id="KW-0496">Mitochondrion</keyword>
<evidence type="ECO:0000256" key="14">
    <source>
        <dbReference type="ARBA" id="ARBA00023128"/>
    </source>
</evidence>
<dbReference type="EMBL" id="ML987194">
    <property type="protein sequence ID" value="KAF2249643.1"/>
    <property type="molecule type" value="Genomic_DNA"/>
</dbReference>
<evidence type="ECO:0000256" key="8">
    <source>
        <dbReference type="ARBA" id="ARBA00022598"/>
    </source>
</evidence>
<dbReference type="PANTHER" id="PTHR11136:SF5">
    <property type="entry name" value="FOLYLPOLYGLUTAMATE SYNTHASE, MITOCHONDRIAL"/>
    <property type="match status" value="1"/>
</dbReference>
<dbReference type="NCBIfam" id="TIGR01499">
    <property type="entry name" value="folC"/>
    <property type="match status" value="1"/>
</dbReference>
<dbReference type="InterPro" id="IPR001645">
    <property type="entry name" value="Folylpolyglutamate_synth"/>
</dbReference>
<dbReference type="OrthoDB" id="5212574at2759"/>
<evidence type="ECO:0000256" key="19">
    <source>
        <dbReference type="PIRSR" id="PIRSR038895-2"/>
    </source>
</evidence>
<dbReference type="PIRSF" id="PIRSF038895">
    <property type="entry name" value="FPGS"/>
    <property type="match status" value="1"/>
</dbReference>
<dbReference type="GO" id="GO:0005743">
    <property type="term" value="C:mitochondrial inner membrane"/>
    <property type="evidence" value="ECO:0007669"/>
    <property type="project" value="UniProtKB-SubCell"/>
</dbReference>
<dbReference type="SUPFAM" id="SSF53244">
    <property type="entry name" value="MurD-like peptide ligases, peptide-binding domain"/>
    <property type="match status" value="1"/>
</dbReference>
<dbReference type="PROSITE" id="PS01011">
    <property type="entry name" value="FOLYLPOLYGLU_SYNT_1"/>
    <property type="match status" value="1"/>
</dbReference>
<comment type="catalytic activity">
    <reaction evidence="16 17">
        <text>(6S)-5,6,7,8-tetrahydrofolyl-(gamma-L-Glu)(n) + L-glutamate + ATP = (6S)-5,6,7,8-tetrahydrofolyl-(gamma-L-Glu)(n+1) + ADP + phosphate + H(+)</text>
        <dbReference type="Rhea" id="RHEA:10580"/>
        <dbReference type="Rhea" id="RHEA-COMP:14738"/>
        <dbReference type="Rhea" id="RHEA-COMP:14740"/>
        <dbReference type="ChEBI" id="CHEBI:15378"/>
        <dbReference type="ChEBI" id="CHEBI:29985"/>
        <dbReference type="ChEBI" id="CHEBI:30616"/>
        <dbReference type="ChEBI" id="CHEBI:43474"/>
        <dbReference type="ChEBI" id="CHEBI:141005"/>
        <dbReference type="ChEBI" id="CHEBI:456216"/>
        <dbReference type="EC" id="6.3.2.17"/>
    </reaction>
</comment>
<dbReference type="GeneID" id="54582093"/>
<organism evidence="21 22">
    <name type="scientific">Trematosphaeria pertusa</name>
    <dbReference type="NCBI Taxonomy" id="390896"/>
    <lineage>
        <taxon>Eukaryota</taxon>
        <taxon>Fungi</taxon>
        <taxon>Dikarya</taxon>
        <taxon>Ascomycota</taxon>
        <taxon>Pezizomycotina</taxon>
        <taxon>Dothideomycetes</taxon>
        <taxon>Pleosporomycetidae</taxon>
        <taxon>Pleosporales</taxon>
        <taxon>Massarineae</taxon>
        <taxon>Trematosphaeriaceae</taxon>
        <taxon>Trematosphaeria</taxon>
    </lineage>
</organism>
<evidence type="ECO:0000313" key="22">
    <source>
        <dbReference type="Proteomes" id="UP000800094"/>
    </source>
</evidence>
<evidence type="ECO:0000313" key="21">
    <source>
        <dbReference type="EMBL" id="KAF2249643.1"/>
    </source>
</evidence>
<dbReference type="GO" id="GO:0005524">
    <property type="term" value="F:ATP binding"/>
    <property type="evidence" value="ECO:0007669"/>
    <property type="project" value="UniProtKB-KW"/>
</dbReference>
<dbReference type="AlphaFoldDB" id="A0A6A6IJB6"/>